<accession>A0A814MS50</accession>
<dbReference type="SUPFAM" id="SSF50249">
    <property type="entry name" value="Nucleic acid-binding proteins"/>
    <property type="match status" value="1"/>
</dbReference>
<feature type="domain" description="Exosome complex component CSL4 C-terminal" evidence="4">
    <location>
        <begin position="54"/>
        <end position="141"/>
    </location>
</feature>
<dbReference type="Pfam" id="PF14382">
    <property type="entry name" value="ECR1_N"/>
    <property type="match status" value="1"/>
</dbReference>
<gene>
    <name evidence="7" type="ORF">JBS370_LOCUS6117</name>
    <name evidence="6" type="ORF">ZHD862_LOCUS16683</name>
</gene>
<dbReference type="InterPro" id="IPR012340">
    <property type="entry name" value="NA-bd_OB-fold"/>
</dbReference>
<evidence type="ECO:0000313" key="8">
    <source>
        <dbReference type="Proteomes" id="UP000663864"/>
    </source>
</evidence>
<evidence type="ECO:0000313" key="6">
    <source>
        <dbReference type="EMBL" id="CAF1083018.1"/>
    </source>
</evidence>
<feature type="domain" description="Exosome complex component N-terminal" evidence="5">
    <location>
        <begin position="8"/>
        <end position="43"/>
    </location>
</feature>
<dbReference type="PANTHER" id="PTHR12686:SF8">
    <property type="entry name" value="EXOSOME COMPLEX COMPONENT CSL4"/>
    <property type="match status" value="1"/>
</dbReference>
<dbReference type="PANTHER" id="PTHR12686">
    <property type="entry name" value="3'-5' EXORIBONUCLEASE CSL4-RELATED"/>
    <property type="match status" value="1"/>
</dbReference>
<evidence type="ECO:0000259" key="4">
    <source>
        <dbReference type="Pfam" id="PF10447"/>
    </source>
</evidence>
<evidence type="ECO:0000313" key="7">
    <source>
        <dbReference type="EMBL" id="CAF3646726.1"/>
    </source>
</evidence>
<reference evidence="6" key="1">
    <citation type="submission" date="2021-02" db="EMBL/GenBank/DDBJ databases">
        <authorList>
            <person name="Nowell W R."/>
        </authorList>
    </citation>
    <scope>NUCLEOTIDE SEQUENCE</scope>
</reference>
<organism evidence="6 8">
    <name type="scientific">Rotaria sordida</name>
    <dbReference type="NCBI Taxonomy" id="392033"/>
    <lineage>
        <taxon>Eukaryota</taxon>
        <taxon>Metazoa</taxon>
        <taxon>Spiralia</taxon>
        <taxon>Gnathifera</taxon>
        <taxon>Rotifera</taxon>
        <taxon>Eurotatoria</taxon>
        <taxon>Bdelloidea</taxon>
        <taxon>Philodinida</taxon>
        <taxon>Philodinidae</taxon>
        <taxon>Rotaria</taxon>
    </lineage>
</organism>
<name>A0A814MS50_9BILA</name>
<comment type="subcellular location">
    <subcellularLocation>
        <location evidence="1">Nucleus</location>
        <location evidence="1">Nucleolus</location>
    </subcellularLocation>
</comment>
<keyword evidence="2" id="KW-0963">Cytoplasm</keyword>
<proteinExistence type="predicted"/>
<dbReference type="AlphaFoldDB" id="A0A814MS50"/>
<dbReference type="GO" id="GO:0005737">
    <property type="term" value="C:cytoplasm"/>
    <property type="evidence" value="ECO:0007669"/>
    <property type="project" value="TreeGrafter"/>
</dbReference>
<dbReference type="Pfam" id="PF10447">
    <property type="entry name" value="EXOSC1"/>
    <property type="match status" value="1"/>
</dbReference>
<sequence>MSSSEYYCVPGDRLCPCDRATTGPGTYEKQNCIYASIAGTIQLTTVDQSSNNSDKKPIISVIRQDRSLAVPSVGSLAYCKITNVTSRFVRCLVFAINNQPLKTPCHGRITRENIESTNKDSVVCSTKFRPDDIVLARIIALGDANAYLLSTAEENLGVITARSVAGGKLIPISDCQMKCPMTNTVEPRKVAKIQADLTDEVSKLT</sequence>
<evidence type="ECO:0008006" key="9">
    <source>
        <dbReference type="Google" id="ProtNLM"/>
    </source>
</evidence>
<evidence type="ECO:0000256" key="3">
    <source>
        <dbReference type="ARBA" id="ARBA00022835"/>
    </source>
</evidence>
<dbReference type="Proteomes" id="UP000663864">
    <property type="component" value="Unassembled WGS sequence"/>
</dbReference>
<evidence type="ECO:0000256" key="1">
    <source>
        <dbReference type="ARBA" id="ARBA00004604"/>
    </source>
</evidence>
<evidence type="ECO:0000259" key="5">
    <source>
        <dbReference type="Pfam" id="PF14382"/>
    </source>
</evidence>
<comment type="caution">
    <text evidence="6">The sequence shown here is derived from an EMBL/GenBank/DDBJ whole genome shotgun (WGS) entry which is preliminary data.</text>
</comment>
<dbReference type="Proteomes" id="UP000663836">
    <property type="component" value="Unassembled WGS sequence"/>
</dbReference>
<dbReference type="GO" id="GO:0000176">
    <property type="term" value="C:nuclear exosome (RNase complex)"/>
    <property type="evidence" value="ECO:0007669"/>
    <property type="project" value="TreeGrafter"/>
</dbReference>
<dbReference type="InterPro" id="IPR019495">
    <property type="entry name" value="EXOSC1_C"/>
</dbReference>
<protein>
    <recommendedName>
        <fullName evidence="9">Exosome complex component CSL4</fullName>
    </recommendedName>
</protein>
<dbReference type="Gene3D" id="2.40.50.100">
    <property type="match status" value="1"/>
</dbReference>
<dbReference type="SUPFAM" id="SSF110324">
    <property type="entry name" value="Ribosomal L27 protein-like"/>
    <property type="match status" value="1"/>
</dbReference>
<dbReference type="GO" id="GO:0005730">
    <property type="term" value="C:nucleolus"/>
    <property type="evidence" value="ECO:0007669"/>
    <property type="project" value="UniProtKB-SubCell"/>
</dbReference>
<keyword evidence="3" id="KW-0271">Exosome</keyword>
<dbReference type="Gene3D" id="2.40.50.140">
    <property type="entry name" value="Nucleic acid-binding proteins"/>
    <property type="match status" value="1"/>
</dbReference>
<dbReference type="GO" id="GO:0006396">
    <property type="term" value="P:RNA processing"/>
    <property type="evidence" value="ECO:0007669"/>
    <property type="project" value="InterPro"/>
</dbReference>
<dbReference type="InterPro" id="IPR039771">
    <property type="entry name" value="Csl4"/>
</dbReference>
<dbReference type="InterPro" id="IPR025721">
    <property type="entry name" value="Exosome_cplx_N_dom"/>
</dbReference>
<dbReference type="GO" id="GO:0003723">
    <property type="term" value="F:RNA binding"/>
    <property type="evidence" value="ECO:0007669"/>
    <property type="project" value="InterPro"/>
</dbReference>
<evidence type="ECO:0000256" key="2">
    <source>
        <dbReference type="ARBA" id="ARBA00022490"/>
    </source>
</evidence>
<dbReference type="EMBL" id="CAJNOT010000798">
    <property type="protein sequence ID" value="CAF1083018.1"/>
    <property type="molecule type" value="Genomic_DNA"/>
</dbReference>
<dbReference type="EMBL" id="CAJOBD010000329">
    <property type="protein sequence ID" value="CAF3646726.1"/>
    <property type="molecule type" value="Genomic_DNA"/>
</dbReference>